<evidence type="ECO:0000313" key="1">
    <source>
        <dbReference type="EMBL" id="KAJ8668825.1"/>
    </source>
</evidence>
<name>A0ACC2NCG0_9HYME</name>
<organism evidence="1 2">
    <name type="scientific">Eretmocerus hayati</name>
    <dbReference type="NCBI Taxonomy" id="131215"/>
    <lineage>
        <taxon>Eukaryota</taxon>
        <taxon>Metazoa</taxon>
        <taxon>Ecdysozoa</taxon>
        <taxon>Arthropoda</taxon>
        <taxon>Hexapoda</taxon>
        <taxon>Insecta</taxon>
        <taxon>Pterygota</taxon>
        <taxon>Neoptera</taxon>
        <taxon>Endopterygota</taxon>
        <taxon>Hymenoptera</taxon>
        <taxon>Apocrita</taxon>
        <taxon>Proctotrupomorpha</taxon>
        <taxon>Chalcidoidea</taxon>
        <taxon>Aphelinidae</taxon>
        <taxon>Aphelininae</taxon>
        <taxon>Eretmocerus</taxon>
    </lineage>
</organism>
<gene>
    <name evidence="1" type="ORF">QAD02_000084</name>
</gene>
<keyword evidence="2" id="KW-1185">Reference proteome</keyword>
<comment type="caution">
    <text evidence="1">The sequence shown here is derived from an EMBL/GenBank/DDBJ whole genome shotgun (WGS) entry which is preliminary data.</text>
</comment>
<proteinExistence type="predicted"/>
<protein>
    <submittedName>
        <fullName evidence="1">Uncharacterized protein</fullName>
    </submittedName>
</protein>
<evidence type="ECO:0000313" key="2">
    <source>
        <dbReference type="Proteomes" id="UP001239111"/>
    </source>
</evidence>
<sequence length="508" mass="57424">MNDDSEDDMLSTPEKRINYVQQWLNDNPVSSPEASTEQERSLTPLSKTRKKENEFLSPQSPPPNSRDLARNFHLSSPVFGQKRASSSPVLGDRNRLKRIKAGRKLNSKLNLAPLLEASITKKYIIEESPDELNISFEHDVSSISKETEIQDCNSIPETPTRQPKKTLNKHSLAQDQSKKFSSNVSETSEQVISQLIESVSSDDKSPQKIEIHVPESQSDTDKTLSDLIEELPTQLDIASSSHESKHLTTPQISNPQSEFSQLENSHEPDTTTSLNYRNRDFKETDSPADIIESVGTSESRADVTKTCYICPHNVDKSKKKKNPKKGSLLEALTLALAKERSNVNLLRHELRKKTSDFSEKPFLLLQVVENQLTMNENQFVKCLLIEDSKNLLKDLLTNRTSNFLTVINVPDVSGTINLDHKPLLKIYEPWTVLDSRQVLISITRFVAMPSAERNLAEVEKIDEGREKLYLINEFSCPCIDEKAISVDCRDKFCDESINVVKIVFNDST</sequence>
<dbReference type="Proteomes" id="UP001239111">
    <property type="component" value="Chromosome 3"/>
</dbReference>
<accession>A0ACC2NCG0</accession>
<reference evidence="1" key="1">
    <citation type="submission" date="2023-04" db="EMBL/GenBank/DDBJ databases">
        <title>A chromosome-level genome assembly of the parasitoid wasp Eretmocerus hayati.</title>
        <authorList>
            <person name="Zhong Y."/>
            <person name="Liu S."/>
            <person name="Liu Y."/>
        </authorList>
    </citation>
    <scope>NUCLEOTIDE SEQUENCE</scope>
    <source>
        <strain evidence="1">ZJU_SS_LIU_2023</strain>
    </source>
</reference>
<dbReference type="EMBL" id="CM056743">
    <property type="protein sequence ID" value="KAJ8668825.1"/>
    <property type="molecule type" value="Genomic_DNA"/>
</dbReference>